<dbReference type="AlphaFoldDB" id="A0A212F6D4"/>
<accession>A0A212F6D4</accession>
<dbReference type="Proteomes" id="UP000007151">
    <property type="component" value="Unassembled WGS sequence"/>
</dbReference>
<name>A0A212F6D4_DANPL</name>
<keyword evidence="2" id="KW-1185">Reference proteome</keyword>
<dbReference type="InParanoid" id="A0A212F6D4"/>
<sequence>QRQPRQELQPMAAAFLPLLAHTLPSP</sequence>
<dbReference type="KEGG" id="dpl:KGM_212875B"/>
<gene>
    <name evidence="1" type="ORF">KGM_212875B</name>
</gene>
<comment type="caution">
    <text evidence="1">The sequence shown here is derived from an EMBL/GenBank/DDBJ whole genome shotgun (WGS) entry which is preliminary data.</text>
</comment>
<feature type="non-terminal residue" evidence="1">
    <location>
        <position position="1"/>
    </location>
</feature>
<proteinExistence type="predicted"/>
<dbReference type="EMBL" id="AGBW02010046">
    <property type="protein sequence ID" value="OWR49293.1"/>
    <property type="molecule type" value="Genomic_DNA"/>
</dbReference>
<evidence type="ECO:0000313" key="1">
    <source>
        <dbReference type="EMBL" id="OWR49293.1"/>
    </source>
</evidence>
<protein>
    <submittedName>
        <fullName evidence="1">Radial spoke head protein 4 A</fullName>
    </submittedName>
</protein>
<reference evidence="1 2" key="1">
    <citation type="journal article" date="2011" name="Cell">
        <title>The monarch butterfly genome yields insights into long-distance migration.</title>
        <authorList>
            <person name="Zhan S."/>
            <person name="Merlin C."/>
            <person name="Boore J.L."/>
            <person name="Reppert S.M."/>
        </authorList>
    </citation>
    <scope>NUCLEOTIDE SEQUENCE [LARGE SCALE GENOMIC DNA]</scope>
    <source>
        <strain evidence="1">F-2</strain>
    </source>
</reference>
<evidence type="ECO:0000313" key="2">
    <source>
        <dbReference type="Proteomes" id="UP000007151"/>
    </source>
</evidence>
<organism evidence="1 2">
    <name type="scientific">Danaus plexippus plexippus</name>
    <dbReference type="NCBI Taxonomy" id="278856"/>
    <lineage>
        <taxon>Eukaryota</taxon>
        <taxon>Metazoa</taxon>
        <taxon>Ecdysozoa</taxon>
        <taxon>Arthropoda</taxon>
        <taxon>Hexapoda</taxon>
        <taxon>Insecta</taxon>
        <taxon>Pterygota</taxon>
        <taxon>Neoptera</taxon>
        <taxon>Endopterygota</taxon>
        <taxon>Lepidoptera</taxon>
        <taxon>Glossata</taxon>
        <taxon>Ditrysia</taxon>
        <taxon>Papilionoidea</taxon>
        <taxon>Nymphalidae</taxon>
        <taxon>Danainae</taxon>
        <taxon>Danaini</taxon>
        <taxon>Danaina</taxon>
        <taxon>Danaus</taxon>
        <taxon>Danaus</taxon>
    </lineage>
</organism>